<evidence type="ECO:0000313" key="2">
    <source>
        <dbReference type="EMBL" id="KKW11162.1"/>
    </source>
</evidence>
<reference evidence="2 3" key="1">
    <citation type="journal article" date="2015" name="Nature">
        <title>rRNA introns, odd ribosomes, and small enigmatic genomes across a large radiation of phyla.</title>
        <authorList>
            <person name="Brown C.T."/>
            <person name="Hug L.A."/>
            <person name="Thomas B.C."/>
            <person name="Sharon I."/>
            <person name="Castelle C.J."/>
            <person name="Singh A."/>
            <person name="Wilkins M.J."/>
            <person name="Williams K.H."/>
            <person name="Banfield J.F."/>
        </authorList>
    </citation>
    <scope>NUCLEOTIDE SEQUENCE [LARGE SCALE GENOMIC DNA]</scope>
</reference>
<dbReference type="Gene3D" id="3.30.1490.70">
    <property type="match status" value="1"/>
</dbReference>
<dbReference type="NCBIfam" id="TIGR02306">
    <property type="entry name" value="RNA_lig_DRB0094"/>
    <property type="match status" value="1"/>
</dbReference>
<sequence length="362" mass="40498">MPSELIIEVCEIIEIRPHPGANKLDLCTIKGWQTCTPKGCYQTGDKVVFFPPDTLIPVKLAERLGVASYLKQLPQRSNDDKYQGRVVAIRLRGEASYGFVARPDDLSWPIGTDVADYYGVGKWIPTPKVINGDAETPHPNFYVYTNIESYGNFPNVFQEEEGVIVTEKLHGTNCRMGLIHEDGSWIPMAGSHHIRRKPIDKQSRTSSYWIFFDDKVRAALGAVGNAHSAAHSVIIYGEIVGPGIQDMHYGLTKPALYVFDISVDGKYLDKPKVIAVCTSHKFNMAPVIYTGAFHKNFIQEWTSGPTLICRPEDTKKGFKGREGCVIAPLKEHLSPELNFRRTIIKSKSVDFEARKNAKDEGE</sequence>
<organism evidence="2 3">
    <name type="scientific">Candidatus Gottesmanbacteria bacterium GW2011_GWB1_49_7</name>
    <dbReference type="NCBI Taxonomy" id="1618448"/>
    <lineage>
        <taxon>Bacteria</taxon>
        <taxon>Candidatus Gottesmaniibacteriota</taxon>
    </lineage>
</organism>
<proteinExistence type="predicted"/>
<comment type="caution">
    <text evidence="2">The sequence shown here is derived from an EMBL/GenBank/DDBJ whole genome shotgun (WGS) entry which is preliminary data.</text>
</comment>
<gene>
    <name evidence="2" type="ORF">UY48_C0024G0003</name>
</gene>
<dbReference type="GO" id="GO:0016874">
    <property type="term" value="F:ligase activity"/>
    <property type="evidence" value="ECO:0007669"/>
    <property type="project" value="UniProtKB-KW"/>
</dbReference>
<evidence type="ECO:0000259" key="1">
    <source>
        <dbReference type="Pfam" id="PF09414"/>
    </source>
</evidence>
<evidence type="ECO:0000313" key="3">
    <source>
        <dbReference type="Proteomes" id="UP000034588"/>
    </source>
</evidence>
<protein>
    <submittedName>
        <fullName evidence="2">RNA ligase, DRB0094 family</fullName>
    </submittedName>
</protein>
<dbReference type="InterPro" id="IPR012646">
    <property type="entry name" value="RNA_ligase_DRB0094"/>
</dbReference>
<dbReference type="AlphaFoldDB" id="A0A0G1Y8H5"/>
<accession>A0A0G1Y8H5</accession>
<dbReference type="InterPro" id="IPR021122">
    <property type="entry name" value="RNA_ligase_dom_REL/Rnl2"/>
</dbReference>
<dbReference type="Pfam" id="PF09414">
    <property type="entry name" value="RNA_ligase"/>
    <property type="match status" value="1"/>
</dbReference>
<name>A0A0G1Y8H5_9BACT</name>
<feature type="domain" description="RNA ligase" evidence="1">
    <location>
        <begin position="163"/>
        <end position="346"/>
    </location>
</feature>
<dbReference type="Gene3D" id="3.30.470.30">
    <property type="entry name" value="DNA ligase/mRNA capping enzyme"/>
    <property type="match status" value="1"/>
</dbReference>
<keyword evidence="2" id="KW-0436">Ligase</keyword>
<dbReference type="EMBL" id="LCQD01000024">
    <property type="protein sequence ID" value="KKW11162.1"/>
    <property type="molecule type" value="Genomic_DNA"/>
</dbReference>
<dbReference type="Proteomes" id="UP000034588">
    <property type="component" value="Unassembled WGS sequence"/>
</dbReference>
<dbReference type="SUPFAM" id="SSF56091">
    <property type="entry name" value="DNA ligase/mRNA capping enzyme, catalytic domain"/>
    <property type="match status" value="1"/>
</dbReference>
<dbReference type="Pfam" id="PF21189">
    <property type="entry name" value="PHA02142"/>
    <property type="match status" value="1"/>
</dbReference>